<dbReference type="InterPro" id="IPR016166">
    <property type="entry name" value="FAD-bd_PCMH"/>
</dbReference>
<reference evidence="5 6" key="1">
    <citation type="submission" date="2024-02" db="EMBL/GenBank/DDBJ databases">
        <title>Expansion and revision of Xanthobacter and proposal of Roseixanthobacter gen. nov.</title>
        <authorList>
            <person name="Soltysiak M.P.M."/>
            <person name="Jalihal A."/>
            <person name="Ory A."/>
            <person name="Chrisophersen C."/>
            <person name="Lee A.D."/>
            <person name="Boulton J."/>
            <person name="Springer M."/>
        </authorList>
    </citation>
    <scope>NUCLEOTIDE SEQUENCE [LARGE SCALE GENOMIC DNA]</scope>
    <source>
        <strain evidence="5 6">CB5</strain>
    </source>
</reference>
<name>A0ABW6ZFL4_9HYPH</name>
<dbReference type="InterPro" id="IPR051312">
    <property type="entry name" value="Diverse_Substr_Oxidored"/>
</dbReference>
<dbReference type="InterPro" id="IPR005107">
    <property type="entry name" value="CO_DH_flav_C"/>
</dbReference>
<dbReference type="SUPFAM" id="SSF56176">
    <property type="entry name" value="FAD-binding/transporter-associated domain-like"/>
    <property type="match status" value="1"/>
</dbReference>
<dbReference type="PROSITE" id="PS51387">
    <property type="entry name" value="FAD_PCMH"/>
    <property type="match status" value="1"/>
</dbReference>
<keyword evidence="2" id="KW-0274">FAD</keyword>
<feature type="domain" description="FAD-binding PCMH-type" evidence="4">
    <location>
        <begin position="1"/>
        <end position="177"/>
    </location>
</feature>
<dbReference type="Pfam" id="PF03450">
    <property type="entry name" value="CO_deh_flav_C"/>
    <property type="match status" value="1"/>
</dbReference>
<dbReference type="InterPro" id="IPR036318">
    <property type="entry name" value="FAD-bd_PCMH-like_sf"/>
</dbReference>
<evidence type="ECO:0000256" key="2">
    <source>
        <dbReference type="ARBA" id="ARBA00022827"/>
    </source>
</evidence>
<sequence>MKPARFDYVHAESIAHAVEALAGAGGDGKVLAGGQSLMPMMNFRLVKPSVLVDINRIPGLDCITHEAGVLRLGALVRHRMTAEDGLVARHIPVLHAAMKHVAHLTVRNRGTFCGSVCHADPAAEMPMMTLLLDGTVHIASPRGDRTMAARDFLVGSLSTALEPDEMVVAVDLAIPEDGTGWAFEEFSRRHGDYALAAVAVLMARADGRMRNVRIAMMGIADTALRFADVEAALEGREGTPAAFDEAAALLQAAIQPNSDLNASADYRRHLAGALARRALAEAWQRTGEATGGTA</sequence>
<dbReference type="Proteomes" id="UP001604043">
    <property type="component" value="Unassembled WGS sequence"/>
</dbReference>
<organism evidence="5 6">
    <name type="scientific">Xanthobacter aminoxidans</name>
    <dbReference type="NCBI Taxonomy" id="186280"/>
    <lineage>
        <taxon>Bacteria</taxon>
        <taxon>Pseudomonadati</taxon>
        <taxon>Pseudomonadota</taxon>
        <taxon>Alphaproteobacteria</taxon>
        <taxon>Hyphomicrobiales</taxon>
        <taxon>Xanthobacteraceae</taxon>
        <taxon>Xanthobacter</taxon>
    </lineage>
</organism>
<dbReference type="Pfam" id="PF00941">
    <property type="entry name" value="FAD_binding_5"/>
    <property type="match status" value="1"/>
</dbReference>
<dbReference type="InterPro" id="IPR036683">
    <property type="entry name" value="CO_DH_flav_C_dom_sf"/>
</dbReference>
<dbReference type="InterPro" id="IPR002346">
    <property type="entry name" value="Mopterin_DH_FAD-bd"/>
</dbReference>
<gene>
    <name evidence="5" type="ORF">V5F30_10295</name>
</gene>
<evidence type="ECO:0000256" key="1">
    <source>
        <dbReference type="ARBA" id="ARBA00022630"/>
    </source>
</evidence>
<dbReference type="RefSeq" id="WP_394007927.1">
    <property type="nucleotide sequence ID" value="NZ_JBAFUR010000002.1"/>
</dbReference>
<comment type="caution">
    <text evidence="5">The sequence shown here is derived from an EMBL/GenBank/DDBJ whole genome shotgun (WGS) entry which is preliminary data.</text>
</comment>
<protein>
    <submittedName>
        <fullName evidence="5">FAD binding domain-containing protein</fullName>
    </submittedName>
</protein>
<accession>A0ABW6ZFL4</accession>
<proteinExistence type="predicted"/>
<dbReference type="SMART" id="SM01092">
    <property type="entry name" value="CO_deh_flav_C"/>
    <property type="match status" value="1"/>
</dbReference>
<dbReference type="PANTHER" id="PTHR42659:SF2">
    <property type="entry name" value="XANTHINE DEHYDROGENASE SUBUNIT C-RELATED"/>
    <property type="match status" value="1"/>
</dbReference>
<evidence type="ECO:0000313" key="6">
    <source>
        <dbReference type="Proteomes" id="UP001604043"/>
    </source>
</evidence>
<dbReference type="PANTHER" id="PTHR42659">
    <property type="entry name" value="XANTHINE DEHYDROGENASE SUBUNIT C-RELATED"/>
    <property type="match status" value="1"/>
</dbReference>
<dbReference type="Gene3D" id="3.30.390.50">
    <property type="entry name" value="CO dehydrogenase flavoprotein, C-terminal domain"/>
    <property type="match status" value="1"/>
</dbReference>
<dbReference type="EMBL" id="JBAFUR010000002">
    <property type="protein sequence ID" value="MFG1252594.1"/>
    <property type="molecule type" value="Genomic_DNA"/>
</dbReference>
<dbReference type="InterPro" id="IPR016167">
    <property type="entry name" value="FAD-bd_PCMH_sub1"/>
</dbReference>
<keyword evidence="3" id="KW-0560">Oxidoreductase</keyword>
<dbReference type="InterPro" id="IPR016169">
    <property type="entry name" value="FAD-bd_PCMH_sub2"/>
</dbReference>
<dbReference type="Gene3D" id="3.30.465.10">
    <property type="match status" value="1"/>
</dbReference>
<keyword evidence="6" id="KW-1185">Reference proteome</keyword>
<evidence type="ECO:0000313" key="5">
    <source>
        <dbReference type="EMBL" id="MFG1252594.1"/>
    </source>
</evidence>
<dbReference type="SUPFAM" id="SSF55447">
    <property type="entry name" value="CO dehydrogenase flavoprotein C-terminal domain-like"/>
    <property type="match status" value="1"/>
</dbReference>
<keyword evidence="1" id="KW-0285">Flavoprotein</keyword>
<dbReference type="Gene3D" id="3.30.43.10">
    <property type="entry name" value="Uridine Diphospho-n-acetylenolpyruvylglucosamine Reductase, domain 2"/>
    <property type="match status" value="1"/>
</dbReference>
<evidence type="ECO:0000259" key="4">
    <source>
        <dbReference type="PROSITE" id="PS51387"/>
    </source>
</evidence>
<evidence type="ECO:0000256" key="3">
    <source>
        <dbReference type="ARBA" id="ARBA00023002"/>
    </source>
</evidence>